<evidence type="ECO:0000313" key="11">
    <source>
        <dbReference type="Proteomes" id="UP000005408"/>
    </source>
</evidence>
<protein>
    <recommendedName>
        <fullName evidence="9">Major facilitator superfamily (MFS) profile domain-containing protein</fullName>
    </recommendedName>
</protein>
<proteinExistence type="predicted"/>
<dbReference type="InterPro" id="IPR050382">
    <property type="entry name" value="MFS_Na/Anion_cotransporter"/>
</dbReference>
<feature type="transmembrane region" description="Helical" evidence="8">
    <location>
        <begin position="157"/>
        <end position="179"/>
    </location>
</feature>
<dbReference type="FunFam" id="1.20.1250.20:FF:000003">
    <property type="entry name" value="Solute carrier family 17 member 3"/>
    <property type="match status" value="1"/>
</dbReference>
<evidence type="ECO:0000259" key="9">
    <source>
        <dbReference type="PROSITE" id="PS50850"/>
    </source>
</evidence>
<evidence type="ECO:0000313" key="10">
    <source>
        <dbReference type="EnsemblMetazoa" id="G26178.1:cds"/>
    </source>
</evidence>
<dbReference type="Pfam" id="PF07690">
    <property type="entry name" value="MFS_1"/>
    <property type="match status" value="1"/>
</dbReference>
<dbReference type="GO" id="GO:0035249">
    <property type="term" value="P:synaptic transmission, glutamatergic"/>
    <property type="evidence" value="ECO:0007669"/>
    <property type="project" value="TreeGrafter"/>
</dbReference>
<feature type="region of interest" description="Disordered" evidence="7">
    <location>
        <begin position="481"/>
        <end position="502"/>
    </location>
</feature>
<dbReference type="InterPro" id="IPR036259">
    <property type="entry name" value="MFS_trans_sf"/>
</dbReference>
<feature type="transmembrane region" description="Helical" evidence="8">
    <location>
        <begin position="7"/>
        <end position="35"/>
    </location>
</feature>
<keyword evidence="6 8" id="KW-0472">Membrane</keyword>
<sequence length="502" mass="54804">MGCPKRAIVVFLSFLGFLVLFGFRTVFTMVMVYVIKDNDNDGVTFFKECTINGTAYDLQLDWSVATSQYFNTAYFVGYVITQLPGGFLAVRFSPTKIFGGAILISASCFVILAFSMKYSPIIVFVARFIQGLAEGVSQPAMSSVVSAWAPRSERAGIVGFSFSGIYLSTSLASVVSGAATCYVSWHAGLFIYGSLGIIWSLFWFGLVYDSPMMQSSLSEKERRIFEEEGSKVLVASASVAKNIPWRAILTSRPVYALFLANFTRSWVFAMVLTEIPQYFADAFSLNVATIGFLTSFPPILMSVSVILGGVIVDKLINMEKVSITAGRKLSLIIGFGSEAVCILVLAFAKDYLTASILIIIAEGLAGLSTAAFKVNPVDLAPQYSSVLTGIVRSGVLGASISTAIAGTLRQKNIQSWQRIFLITGALHLFSVVFYSVFGSGEQQEWAQPTYKTLVSDSESTDYGSVEKNNIDVILTVHNDEKEKHEHHKEIPNDVYLSDDKAT</sequence>
<dbReference type="OrthoDB" id="6119204at2759"/>
<dbReference type="GO" id="GO:0060076">
    <property type="term" value="C:excitatory synapse"/>
    <property type="evidence" value="ECO:0007669"/>
    <property type="project" value="TreeGrafter"/>
</dbReference>
<feature type="transmembrane region" description="Helical" evidence="8">
    <location>
        <begin position="419"/>
        <end position="437"/>
    </location>
</feature>
<evidence type="ECO:0000256" key="7">
    <source>
        <dbReference type="SAM" id="MobiDB-lite"/>
    </source>
</evidence>
<dbReference type="PANTHER" id="PTHR11662:SF456">
    <property type="entry name" value="VESICULAR GLUTAMATE TRANSPORTER, ISOFORM A"/>
    <property type="match status" value="1"/>
</dbReference>
<accession>A0A8W8L2V7</accession>
<evidence type="ECO:0000256" key="1">
    <source>
        <dbReference type="ARBA" id="ARBA00004141"/>
    </source>
</evidence>
<evidence type="ECO:0000256" key="8">
    <source>
        <dbReference type="SAM" id="Phobius"/>
    </source>
</evidence>
<feature type="domain" description="Major facilitator superfamily (MFS) profile" evidence="9">
    <location>
        <begin position="8"/>
        <end position="442"/>
    </location>
</feature>
<evidence type="ECO:0000256" key="4">
    <source>
        <dbReference type="ARBA" id="ARBA00022847"/>
    </source>
</evidence>
<keyword evidence="5 8" id="KW-1133">Transmembrane helix</keyword>
<dbReference type="Proteomes" id="UP000005408">
    <property type="component" value="Unassembled WGS sequence"/>
</dbReference>
<dbReference type="AlphaFoldDB" id="A0A8W8L2V7"/>
<dbReference type="PROSITE" id="PS50850">
    <property type="entry name" value="MFS"/>
    <property type="match status" value="1"/>
</dbReference>
<dbReference type="SUPFAM" id="SSF103473">
    <property type="entry name" value="MFS general substrate transporter"/>
    <property type="match status" value="1"/>
</dbReference>
<keyword evidence="4" id="KW-0769">Symport</keyword>
<dbReference type="GO" id="GO:0098700">
    <property type="term" value="P:neurotransmitter loading into synaptic vesicle"/>
    <property type="evidence" value="ECO:0007669"/>
    <property type="project" value="TreeGrafter"/>
</dbReference>
<dbReference type="EnsemblMetazoa" id="G26178.1">
    <property type="protein sequence ID" value="G26178.1:cds"/>
    <property type="gene ID" value="G26178"/>
</dbReference>
<dbReference type="GO" id="GO:0015293">
    <property type="term" value="F:symporter activity"/>
    <property type="evidence" value="ECO:0007669"/>
    <property type="project" value="UniProtKB-KW"/>
</dbReference>
<feature type="transmembrane region" description="Helical" evidence="8">
    <location>
        <begin position="97"/>
        <end position="115"/>
    </location>
</feature>
<feature type="transmembrane region" description="Helical" evidence="8">
    <location>
        <begin position="69"/>
        <end position="90"/>
    </location>
</feature>
<comment type="subcellular location">
    <subcellularLocation>
        <location evidence="1">Membrane</location>
        <topology evidence="1">Multi-pass membrane protein</topology>
    </subcellularLocation>
</comment>
<keyword evidence="3 8" id="KW-0812">Transmembrane</keyword>
<dbReference type="GO" id="GO:0050803">
    <property type="term" value="P:regulation of synapse structure or activity"/>
    <property type="evidence" value="ECO:0007669"/>
    <property type="project" value="TreeGrafter"/>
</dbReference>
<feature type="transmembrane region" description="Helical" evidence="8">
    <location>
        <begin position="354"/>
        <end position="374"/>
    </location>
</feature>
<dbReference type="InterPro" id="IPR020846">
    <property type="entry name" value="MFS_dom"/>
</dbReference>
<organism evidence="10 11">
    <name type="scientific">Magallana gigas</name>
    <name type="common">Pacific oyster</name>
    <name type="synonym">Crassostrea gigas</name>
    <dbReference type="NCBI Taxonomy" id="29159"/>
    <lineage>
        <taxon>Eukaryota</taxon>
        <taxon>Metazoa</taxon>
        <taxon>Spiralia</taxon>
        <taxon>Lophotrochozoa</taxon>
        <taxon>Mollusca</taxon>
        <taxon>Bivalvia</taxon>
        <taxon>Autobranchia</taxon>
        <taxon>Pteriomorphia</taxon>
        <taxon>Ostreida</taxon>
        <taxon>Ostreoidea</taxon>
        <taxon>Ostreidae</taxon>
        <taxon>Magallana</taxon>
    </lineage>
</organism>
<keyword evidence="11" id="KW-1185">Reference proteome</keyword>
<dbReference type="GO" id="GO:0005326">
    <property type="term" value="F:neurotransmitter transmembrane transporter activity"/>
    <property type="evidence" value="ECO:0007669"/>
    <property type="project" value="TreeGrafter"/>
</dbReference>
<evidence type="ECO:0000256" key="5">
    <source>
        <dbReference type="ARBA" id="ARBA00022989"/>
    </source>
</evidence>
<reference evidence="10" key="1">
    <citation type="submission" date="2022-08" db="UniProtKB">
        <authorList>
            <consortium name="EnsemblMetazoa"/>
        </authorList>
    </citation>
    <scope>IDENTIFICATION</scope>
    <source>
        <strain evidence="10">05x7-T-G4-1.051#20</strain>
    </source>
</reference>
<dbReference type="OMA" id="AHWKMLN"/>
<dbReference type="GO" id="GO:0030672">
    <property type="term" value="C:synaptic vesicle membrane"/>
    <property type="evidence" value="ECO:0007669"/>
    <property type="project" value="TreeGrafter"/>
</dbReference>
<dbReference type="PANTHER" id="PTHR11662">
    <property type="entry name" value="SOLUTE CARRIER FAMILY 17"/>
    <property type="match status" value="1"/>
</dbReference>
<feature type="transmembrane region" description="Helical" evidence="8">
    <location>
        <begin position="386"/>
        <end position="407"/>
    </location>
</feature>
<dbReference type="Gene3D" id="1.20.1250.20">
    <property type="entry name" value="MFS general substrate transporter like domains"/>
    <property type="match status" value="2"/>
</dbReference>
<dbReference type="GO" id="GO:0005313">
    <property type="term" value="F:L-glutamate transmembrane transporter activity"/>
    <property type="evidence" value="ECO:0007669"/>
    <property type="project" value="TreeGrafter"/>
</dbReference>
<feature type="transmembrane region" description="Helical" evidence="8">
    <location>
        <begin position="329"/>
        <end position="348"/>
    </location>
</feature>
<dbReference type="InterPro" id="IPR011701">
    <property type="entry name" value="MFS"/>
</dbReference>
<keyword evidence="2" id="KW-0813">Transport</keyword>
<feature type="transmembrane region" description="Helical" evidence="8">
    <location>
        <begin position="185"/>
        <end position="208"/>
    </location>
</feature>
<evidence type="ECO:0000256" key="3">
    <source>
        <dbReference type="ARBA" id="ARBA00022692"/>
    </source>
</evidence>
<evidence type="ECO:0000256" key="2">
    <source>
        <dbReference type="ARBA" id="ARBA00022448"/>
    </source>
</evidence>
<name>A0A8W8L2V7_MAGGI</name>
<evidence type="ECO:0000256" key="6">
    <source>
        <dbReference type="ARBA" id="ARBA00023136"/>
    </source>
</evidence>